<keyword evidence="4" id="KW-1185">Reference proteome</keyword>
<evidence type="ECO:0000313" key="4">
    <source>
        <dbReference type="Proteomes" id="UP000192342"/>
    </source>
</evidence>
<dbReference type="SUPFAM" id="SSF69572">
    <property type="entry name" value="Activating enzymes of the ubiquitin-like proteins"/>
    <property type="match status" value="1"/>
</dbReference>
<dbReference type="GO" id="GO:0004792">
    <property type="term" value="F:thiosulfate-cyanide sulfurtransferase activity"/>
    <property type="evidence" value="ECO:0007669"/>
    <property type="project" value="TreeGrafter"/>
</dbReference>
<evidence type="ECO:0000313" key="3">
    <source>
        <dbReference type="EMBL" id="ORE85055.1"/>
    </source>
</evidence>
<protein>
    <submittedName>
        <fullName evidence="3">Molybdopterin biosynthesis protein MoeB</fullName>
    </submittedName>
</protein>
<dbReference type="GO" id="GO:0016779">
    <property type="term" value="F:nucleotidyltransferase activity"/>
    <property type="evidence" value="ECO:0007669"/>
    <property type="project" value="TreeGrafter"/>
</dbReference>
<evidence type="ECO:0000256" key="1">
    <source>
        <dbReference type="ARBA" id="ARBA00009919"/>
    </source>
</evidence>
<dbReference type="Gene3D" id="3.40.50.720">
    <property type="entry name" value="NAD(P)-binding Rossmann-like Domain"/>
    <property type="match status" value="1"/>
</dbReference>
<dbReference type="EMBL" id="AQQV01000006">
    <property type="protein sequence ID" value="ORE85055.1"/>
    <property type="molecule type" value="Genomic_DNA"/>
</dbReference>
<dbReference type="Proteomes" id="UP000192342">
    <property type="component" value="Unassembled WGS sequence"/>
</dbReference>
<sequence>MSRYSRQEILTEIGPHGQGMLGDAHVAVIGLGGLGSAAALYLAGAGIGQLSLVDGDRVELSNLQRQIVHNEARIGENKARSAAQQLGALNSSTQIEVIEQRADDAALSALASTCDVLLDCSDNFPTRHAINRACVSQRTALVSGAAIRWEGQLMVLQPGRAGAPCYACVFRGDGEAAESCEQAGVLGPLVGTIGSLQALETIKLLTGQATSGVLHTFDARTTNWRKWTVPADPACPVCQNH</sequence>
<comment type="caution">
    <text evidence="3">The sequence shown here is derived from an EMBL/GenBank/DDBJ whole genome shotgun (WGS) entry which is preliminary data.</text>
</comment>
<reference evidence="3 4" key="1">
    <citation type="submission" date="2013-04" db="EMBL/GenBank/DDBJ databases">
        <title>Oceanococcus atlanticus 22II-S10r2 Genome Sequencing.</title>
        <authorList>
            <person name="Lai Q."/>
            <person name="Li G."/>
            <person name="Shao Z."/>
        </authorList>
    </citation>
    <scope>NUCLEOTIDE SEQUENCE [LARGE SCALE GENOMIC DNA]</scope>
    <source>
        <strain evidence="3 4">22II-S10r2</strain>
    </source>
</reference>
<name>A0A1Y1S9V1_9GAMM</name>
<evidence type="ECO:0000259" key="2">
    <source>
        <dbReference type="Pfam" id="PF00899"/>
    </source>
</evidence>
<dbReference type="GO" id="GO:0008146">
    <property type="term" value="F:sulfotransferase activity"/>
    <property type="evidence" value="ECO:0007669"/>
    <property type="project" value="TreeGrafter"/>
</dbReference>
<dbReference type="CDD" id="cd00757">
    <property type="entry name" value="ThiF_MoeB_HesA_family"/>
    <property type="match status" value="1"/>
</dbReference>
<organism evidence="3 4">
    <name type="scientific">Oceanococcus atlanticus</name>
    <dbReference type="NCBI Taxonomy" id="1317117"/>
    <lineage>
        <taxon>Bacteria</taxon>
        <taxon>Pseudomonadati</taxon>
        <taxon>Pseudomonadota</taxon>
        <taxon>Gammaproteobacteria</taxon>
        <taxon>Chromatiales</taxon>
        <taxon>Oceanococcaceae</taxon>
        <taxon>Oceanococcus</taxon>
    </lineage>
</organism>
<accession>A0A1Y1S9V1</accession>
<dbReference type="GO" id="GO:0005829">
    <property type="term" value="C:cytosol"/>
    <property type="evidence" value="ECO:0007669"/>
    <property type="project" value="TreeGrafter"/>
</dbReference>
<dbReference type="InterPro" id="IPR035985">
    <property type="entry name" value="Ubiquitin-activating_enz"/>
</dbReference>
<gene>
    <name evidence="3" type="ORF">ATO7_16265</name>
</gene>
<comment type="similarity">
    <text evidence="1">Belongs to the HesA/MoeB/ThiF family.</text>
</comment>
<dbReference type="PANTHER" id="PTHR10953">
    <property type="entry name" value="UBIQUITIN-ACTIVATING ENZYME E1"/>
    <property type="match status" value="1"/>
</dbReference>
<dbReference type="InterPro" id="IPR045886">
    <property type="entry name" value="ThiF/MoeB/HesA"/>
</dbReference>
<proteinExistence type="inferred from homology"/>
<dbReference type="PANTHER" id="PTHR10953:SF240">
    <property type="entry name" value="SULFUR CARRIER PROTEIN THIS ADENYLYLTRANSFERASE"/>
    <property type="match status" value="1"/>
</dbReference>
<dbReference type="NCBIfam" id="NF004281">
    <property type="entry name" value="PRK05690.1"/>
    <property type="match status" value="1"/>
</dbReference>
<dbReference type="STRING" id="1317117.ATO7_16265"/>
<dbReference type="GO" id="GO:0008641">
    <property type="term" value="F:ubiquitin-like modifier activating enzyme activity"/>
    <property type="evidence" value="ECO:0007669"/>
    <property type="project" value="InterPro"/>
</dbReference>
<dbReference type="FunFam" id="3.40.50.720:FF:000080">
    <property type="entry name" value="Thiazole biosynthesis adenylyltransferase ThiF"/>
    <property type="match status" value="1"/>
</dbReference>
<dbReference type="RefSeq" id="WP_240499507.1">
    <property type="nucleotide sequence ID" value="NZ_AQQV01000006.1"/>
</dbReference>
<dbReference type="AlphaFoldDB" id="A0A1Y1S9V1"/>
<dbReference type="InterPro" id="IPR000594">
    <property type="entry name" value="ThiF_NAD_FAD-bd"/>
</dbReference>
<dbReference type="Pfam" id="PF00899">
    <property type="entry name" value="ThiF"/>
    <property type="match status" value="1"/>
</dbReference>
<feature type="domain" description="THIF-type NAD/FAD binding fold" evidence="2">
    <location>
        <begin position="4"/>
        <end position="237"/>
    </location>
</feature>